<evidence type="ECO:0000313" key="7">
    <source>
        <dbReference type="EMBL" id="KAE9988846.1"/>
    </source>
</evidence>
<keyword evidence="9" id="KW-1185">Reference proteome</keyword>
<name>A0A8H3VI54_VENIN</name>
<keyword evidence="2" id="KW-0285">Flavoprotein</keyword>
<evidence type="ECO:0000313" key="9">
    <source>
        <dbReference type="Proteomes" id="UP000490939"/>
    </source>
</evidence>
<evidence type="ECO:0000256" key="4">
    <source>
        <dbReference type="ARBA" id="ARBA00023002"/>
    </source>
</evidence>
<evidence type="ECO:0000256" key="1">
    <source>
        <dbReference type="ARBA" id="ARBA00009183"/>
    </source>
</evidence>
<protein>
    <submittedName>
        <fullName evidence="7">Uncharacterized protein</fullName>
    </submittedName>
</protein>
<gene>
    <name evidence="7" type="ORF">EG327_003209</name>
    <name evidence="6" type="ORF">EG328_010046</name>
</gene>
<dbReference type="Proteomes" id="UP000490939">
    <property type="component" value="Unassembled WGS sequence"/>
</dbReference>
<proteinExistence type="inferred from homology"/>
<dbReference type="PANTHER" id="PTHR23023">
    <property type="entry name" value="DIMETHYLANILINE MONOOXYGENASE"/>
    <property type="match status" value="1"/>
</dbReference>
<dbReference type="EMBL" id="WNWR01000206">
    <property type="protein sequence ID" value="KAE9988846.1"/>
    <property type="molecule type" value="Genomic_DNA"/>
</dbReference>
<dbReference type="InterPro" id="IPR050346">
    <property type="entry name" value="FMO-like"/>
</dbReference>
<dbReference type="InterPro" id="IPR020946">
    <property type="entry name" value="Flavin_mOase-like"/>
</dbReference>
<evidence type="ECO:0000313" key="6">
    <source>
        <dbReference type="EMBL" id="KAE9965007.1"/>
    </source>
</evidence>
<evidence type="ECO:0000313" key="8">
    <source>
        <dbReference type="Proteomes" id="UP000447873"/>
    </source>
</evidence>
<dbReference type="GO" id="GO:0050661">
    <property type="term" value="F:NADP binding"/>
    <property type="evidence" value="ECO:0007669"/>
    <property type="project" value="InterPro"/>
</dbReference>
<comment type="similarity">
    <text evidence="1">Belongs to the FMO family.</text>
</comment>
<dbReference type="AlphaFoldDB" id="A0A8H3VI54"/>
<organism evidence="7 9">
    <name type="scientific">Venturia inaequalis</name>
    <name type="common">Apple scab fungus</name>
    <dbReference type="NCBI Taxonomy" id="5025"/>
    <lineage>
        <taxon>Eukaryota</taxon>
        <taxon>Fungi</taxon>
        <taxon>Dikarya</taxon>
        <taxon>Ascomycota</taxon>
        <taxon>Pezizomycotina</taxon>
        <taxon>Dothideomycetes</taxon>
        <taxon>Pleosporomycetidae</taxon>
        <taxon>Venturiales</taxon>
        <taxon>Venturiaceae</taxon>
        <taxon>Venturia</taxon>
    </lineage>
</organism>
<sequence>MDLTLQNSTPDHMLEDSGNSSIYRSAARDFPFSEGTDGFPTSGQMYRYLESYCDNSGIRKHIQLNTRVHGIKRDRNEWVVDVETSSESRSTMRSERFDKVMVVTGSFSKPKYPKIEDLDLFEGPK</sequence>
<feature type="region of interest" description="Disordered" evidence="5">
    <location>
        <begin position="1"/>
        <end position="20"/>
    </location>
</feature>
<dbReference type="SUPFAM" id="SSF51905">
    <property type="entry name" value="FAD/NAD(P)-binding domain"/>
    <property type="match status" value="1"/>
</dbReference>
<feature type="compositionally biased region" description="Polar residues" evidence="5">
    <location>
        <begin position="1"/>
        <end position="10"/>
    </location>
</feature>
<dbReference type="Proteomes" id="UP000447873">
    <property type="component" value="Unassembled WGS sequence"/>
</dbReference>
<dbReference type="InterPro" id="IPR036188">
    <property type="entry name" value="FAD/NAD-bd_sf"/>
</dbReference>
<dbReference type="GO" id="GO:0050660">
    <property type="term" value="F:flavin adenine dinucleotide binding"/>
    <property type="evidence" value="ECO:0007669"/>
    <property type="project" value="InterPro"/>
</dbReference>
<evidence type="ECO:0000256" key="5">
    <source>
        <dbReference type="SAM" id="MobiDB-lite"/>
    </source>
</evidence>
<dbReference type="EMBL" id="WNWS01000633">
    <property type="protein sequence ID" value="KAE9965007.1"/>
    <property type="molecule type" value="Genomic_DNA"/>
</dbReference>
<evidence type="ECO:0000256" key="2">
    <source>
        <dbReference type="ARBA" id="ARBA00022630"/>
    </source>
</evidence>
<keyword evidence="3" id="KW-0274">FAD</keyword>
<evidence type="ECO:0000256" key="3">
    <source>
        <dbReference type="ARBA" id="ARBA00022827"/>
    </source>
</evidence>
<dbReference type="GO" id="GO:0004499">
    <property type="term" value="F:N,N-dimethylaniline monooxygenase activity"/>
    <property type="evidence" value="ECO:0007669"/>
    <property type="project" value="InterPro"/>
</dbReference>
<reference evidence="7 9" key="1">
    <citation type="submission" date="2019-07" db="EMBL/GenBank/DDBJ databases">
        <title>Venturia inaequalis Genome Resource.</title>
        <authorList>
            <person name="Lichtner F.J."/>
        </authorList>
    </citation>
    <scope>NUCLEOTIDE SEQUENCE [LARGE SCALE GENOMIC DNA]</scope>
    <source>
        <strain evidence="6 8">120213</strain>
        <strain evidence="7 9">DMI_063113</strain>
    </source>
</reference>
<keyword evidence="4" id="KW-0560">Oxidoreductase</keyword>
<accession>A0A8H3VI54</accession>
<dbReference type="Gene3D" id="3.50.50.60">
    <property type="entry name" value="FAD/NAD(P)-binding domain"/>
    <property type="match status" value="1"/>
</dbReference>
<dbReference type="Pfam" id="PF00743">
    <property type="entry name" value="FMO-like"/>
    <property type="match status" value="1"/>
</dbReference>
<comment type="caution">
    <text evidence="7">The sequence shown here is derived from an EMBL/GenBank/DDBJ whole genome shotgun (WGS) entry which is preliminary data.</text>
</comment>